<evidence type="ECO:0000256" key="1">
    <source>
        <dbReference type="ARBA" id="ARBA00010048"/>
    </source>
</evidence>
<dbReference type="InParanoid" id="A0A316WEP5"/>
<dbReference type="InterPro" id="IPR016655">
    <property type="entry name" value="PFD3"/>
</dbReference>
<dbReference type="SUPFAM" id="SSF46579">
    <property type="entry name" value="Prefoldin"/>
    <property type="match status" value="1"/>
</dbReference>
<dbReference type="OrthoDB" id="6375174at2759"/>
<dbReference type="STRING" id="1522189.A0A316WEP5"/>
<evidence type="ECO:0000256" key="4">
    <source>
        <dbReference type="PIRNR" id="PIRNR016396"/>
    </source>
</evidence>
<evidence type="ECO:0000256" key="2">
    <source>
        <dbReference type="ARBA" id="ARBA00011695"/>
    </source>
</evidence>
<dbReference type="PANTHER" id="PTHR12409:SF0">
    <property type="entry name" value="PREFOLDIN SUBUNIT 3"/>
    <property type="match status" value="1"/>
</dbReference>
<dbReference type="GeneID" id="37033478"/>
<evidence type="ECO:0000313" key="6">
    <source>
        <dbReference type="Proteomes" id="UP000245783"/>
    </source>
</evidence>
<comment type="function">
    <text evidence="4">Binds specifically to cytosolic chaperonin (c-CPN) and transfers target proteins to it. Binds to nascent polypeptide chain and promotes folding in an environment in which there are many competing pathways for nonnative proteins.</text>
</comment>
<proteinExistence type="inferred from homology"/>
<sequence length="187" mass="21207">MTASGIPQAPFIEDVEKHLGGPEEDAGPHLEKFSEAMQKYKVMEEKTFRRRQAMEEKIPDIKKTLAMVKQLQAYKVLSLAADASQHNHVALQEQRKTMSTHFELADTLFAHASIEPVEEVNLWLGANVMLAYPLEEAVALLTANLLGAEKSLENILGDLDFLRDQITTMEVNTARVHNWDVKRRREL</sequence>
<keyword evidence="3 4" id="KW-0143">Chaperone</keyword>
<dbReference type="AlphaFoldDB" id="A0A316WEP5"/>
<dbReference type="Pfam" id="PF02996">
    <property type="entry name" value="Prefoldin"/>
    <property type="match status" value="1"/>
</dbReference>
<dbReference type="PANTHER" id="PTHR12409">
    <property type="entry name" value="PREFOLDIN SUBUNIT 3"/>
    <property type="match status" value="1"/>
</dbReference>
<dbReference type="GO" id="GO:0007021">
    <property type="term" value="P:tubulin complex assembly"/>
    <property type="evidence" value="ECO:0007669"/>
    <property type="project" value="TreeGrafter"/>
</dbReference>
<dbReference type="Proteomes" id="UP000245783">
    <property type="component" value="Unassembled WGS sequence"/>
</dbReference>
<dbReference type="GO" id="GO:0016272">
    <property type="term" value="C:prefoldin complex"/>
    <property type="evidence" value="ECO:0007669"/>
    <property type="project" value="UniProtKB-UniRule"/>
</dbReference>
<dbReference type="FunCoup" id="A0A316WEP5">
    <property type="interactions" value="487"/>
</dbReference>
<evidence type="ECO:0000256" key="3">
    <source>
        <dbReference type="ARBA" id="ARBA00023186"/>
    </source>
</evidence>
<keyword evidence="6" id="KW-1185">Reference proteome</keyword>
<dbReference type="CDD" id="cd23156">
    <property type="entry name" value="Prefoldin_3"/>
    <property type="match status" value="1"/>
</dbReference>
<dbReference type="RefSeq" id="XP_025373005.1">
    <property type="nucleotide sequence ID" value="XM_025511608.1"/>
</dbReference>
<dbReference type="Gene3D" id="1.10.287.370">
    <property type="match status" value="1"/>
</dbReference>
<evidence type="ECO:0000313" key="5">
    <source>
        <dbReference type="EMBL" id="PWN45845.1"/>
    </source>
</evidence>
<name>A0A316WEP5_9BASI</name>
<accession>A0A316WEP5</accession>
<dbReference type="InterPro" id="IPR004127">
    <property type="entry name" value="Prefoldin_subunit_alpha"/>
</dbReference>
<gene>
    <name evidence="5" type="ORF">IE81DRAFT_284848</name>
</gene>
<dbReference type="InterPro" id="IPR009053">
    <property type="entry name" value="Prefoldin"/>
</dbReference>
<protein>
    <recommendedName>
        <fullName evidence="4">Prefoldin subunit 3</fullName>
    </recommendedName>
</protein>
<dbReference type="GO" id="GO:0006457">
    <property type="term" value="P:protein folding"/>
    <property type="evidence" value="ECO:0007669"/>
    <property type="project" value="UniProtKB-UniRule"/>
</dbReference>
<dbReference type="FunFam" id="1.10.287.370:FF:000001">
    <property type="entry name" value="Prefoldin subunit 3"/>
    <property type="match status" value="1"/>
</dbReference>
<dbReference type="GO" id="GO:0005737">
    <property type="term" value="C:cytoplasm"/>
    <property type="evidence" value="ECO:0007669"/>
    <property type="project" value="TreeGrafter"/>
</dbReference>
<comment type="similarity">
    <text evidence="1 4">Belongs to the prefoldin subunit alpha family.</text>
</comment>
<dbReference type="GO" id="GO:0007017">
    <property type="term" value="P:microtubule-based process"/>
    <property type="evidence" value="ECO:0007669"/>
    <property type="project" value="TreeGrafter"/>
</dbReference>
<dbReference type="GO" id="GO:0015631">
    <property type="term" value="F:tubulin binding"/>
    <property type="evidence" value="ECO:0007669"/>
    <property type="project" value="TreeGrafter"/>
</dbReference>
<comment type="subunit">
    <text evidence="2 4">Heterohexamer of two PFD-alpha type and four PFD-beta type subunits.</text>
</comment>
<reference evidence="5 6" key="1">
    <citation type="journal article" date="2018" name="Mol. Biol. Evol.">
        <title>Broad Genomic Sampling Reveals a Smut Pathogenic Ancestry of the Fungal Clade Ustilaginomycotina.</title>
        <authorList>
            <person name="Kijpornyongpan T."/>
            <person name="Mondo S.J."/>
            <person name="Barry K."/>
            <person name="Sandor L."/>
            <person name="Lee J."/>
            <person name="Lipzen A."/>
            <person name="Pangilinan J."/>
            <person name="LaButti K."/>
            <person name="Hainaut M."/>
            <person name="Henrissat B."/>
            <person name="Grigoriev I.V."/>
            <person name="Spatafora J.W."/>
            <person name="Aime M.C."/>
        </authorList>
    </citation>
    <scope>NUCLEOTIDE SEQUENCE [LARGE SCALE GENOMIC DNA]</scope>
    <source>
        <strain evidence="5 6">MCA 4658</strain>
    </source>
</reference>
<dbReference type="EMBL" id="KZ819353">
    <property type="protein sequence ID" value="PWN45845.1"/>
    <property type="molecule type" value="Genomic_DNA"/>
</dbReference>
<dbReference type="PIRSF" id="PIRSF016396">
    <property type="entry name" value="Prefoldin_subunit_3"/>
    <property type="match status" value="1"/>
</dbReference>
<organism evidence="5 6">
    <name type="scientific">Ceraceosorus guamensis</name>
    <dbReference type="NCBI Taxonomy" id="1522189"/>
    <lineage>
        <taxon>Eukaryota</taxon>
        <taxon>Fungi</taxon>
        <taxon>Dikarya</taxon>
        <taxon>Basidiomycota</taxon>
        <taxon>Ustilaginomycotina</taxon>
        <taxon>Exobasidiomycetes</taxon>
        <taxon>Ceraceosorales</taxon>
        <taxon>Ceraceosoraceae</taxon>
        <taxon>Ceraceosorus</taxon>
    </lineage>
</organism>